<keyword evidence="2" id="KW-1185">Reference proteome</keyword>
<dbReference type="EMBL" id="NMUH01007459">
    <property type="protein sequence ID" value="MQM17306.1"/>
    <property type="molecule type" value="Genomic_DNA"/>
</dbReference>
<organism evidence="1 2">
    <name type="scientific">Colocasia esculenta</name>
    <name type="common">Wild taro</name>
    <name type="synonym">Arum esculentum</name>
    <dbReference type="NCBI Taxonomy" id="4460"/>
    <lineage>
        <taxon>Eukaryota</taxon>
        <taxon>Viridiplantae</taxon>
        <taxon>Streptophyta</taxon>
        <taxon>Embryophyta</taxon>
        <taxon>Tracheophyta</taxon>
        <taxon>Spermatophyta</taxon>
        <taxon>Magnoliopsida</taxon>
        <taxon>Liliopsida</taxon>
        <taxon>Araceae</taxon>
        <taxon>Aroideae</taxon>
        <taxon>Colocasieae</taxon>
        <taxon>Colocasia</taxon>
    </lineage>
</organism>
<proteinExistence type="predicted"/>
<protein>
    <submittedName>
        <fullName evidence="1">Uncharacterized protein</fullName>
    </submittedName>
</protein>
<accession>A0A843XDB1</accession>
<gene>
    <name evidence="1" type="ORF">Taro_050275</name>
</gene>
<evidence type="ECO:0000313" key="1">
    <source>
        <dbReference type="EMBL" id="MQM17306.1"/>
    </source>
</evidence>
<dbReference type="Proteomes" id="UP000652761">
    <property type="component" value="Unassembled WGS sequence"/>
</dbReference>
<dbReference type="AlphaFoldDB" id="A0A843XDB1"/>
<comment type="caution">
    <text evidence="1">The sequence shown here is derived from an EMBL/GenBank/DDBJ whole genome shotgun (WGS) entry which is preliminary data.</text>
</comment>
<name>A0A843XDB1_COLES</name>
<reference evidence="1" key="1">
    <citation type="submission" date="2017-07" db="EMBL/GenBank/DDBJ databases">
        <title>Taro Niue Genome Assembly and Annotation.</title>
        <authorList>
            <person name="Atibalentja N."/>
            <person name="Keating K."/>
            <person name="Fields C.J."/>
        </authorList>
    </citation>
    <scope>NUCLEOTIDE SEQUENCE</scope>
    <source>
        <strain evidence="1">Niue_2</strain>
        <tissue evidence="1">Leaf</tissue>
    </source>
</reference>
<evidence type="ECO:0000313" key="2">
    <source>
        <dbReference type="Proteomes" id="UP000652761"/>
    </source>
</evidence>
<sequence length="120" mass="12847">MDFSYRLVVFGGSGSPVCDSCLLGLSWVTSQRFGVSHIVVLDVGPQLGQAAVLCAFLCFCGRSTSLFRGGEVGARMASRGHGRRVPLLAASRDGLVVIVVTTFAHDTSKYDSLHELAWQL</sequence>